<evidence type="ECO:0000256" key="4">
    <source>
        <dbReference type="ARBA" id="ARBA00022737"/>
    </source>
</evidence>
<feature type="binding site" evidence="10">
    <location>
        <position position="178"/>
    </location>
    <ligand>
        <name>[4Fe-4S] cluster</name>
        <dbReference type="ChEBI" id="CHEBI:49883"/>
        <label>3</label>
    </ligand>
</feature>
<keyword evidence="11" id="KW-1133">Transmembrane helix</keyword>
<feature type="domain" description="4Fe-4S ferredoxin-type" evidence="12">
    <location>
        <begin position="166"/>
        <end position="195"/>
    </location>
</feature>
<feature type="binding site" evidence="10">
    <location>
        <position position="53"/>
    </location>
    <ligand>
        <name>[4Fe-4S] cluster</name>
        <dbReference type="ChEBI" id="CHEBI:49883"/>
        <label>1</label>
    </ligand>
</feature>
<dbReference type="SUPFAM" id="SSF54862">
    <property type="entry name" value="4Fe-4S ferredoxins"/>
    <property type="match status" value="2"/>
</dbReference>
<feature type="domain" description="4Fe-4S ferredoxin-type" evidence="12">
    <location>
        <begin position="208"/>
        <end position="240"/>
    </location>
</feature>
<feature type="binding site" evidence="10">
    <location>
        <position position="146"/>
    </location>
    <ligand>
        <name>[4Fe-4S] cluster</name>
        <dbReference type="ChEBI" id="CHEBI:49883"/>
        <label>2</label>
    </ligand>
</feature>
<comment type="similarity">
    <text evidence="10">Belongs to the 4Fe4S bacterial-type ferredoxin family. RnfB subfamily.</text>
</comment>
<evidence type="ECO:0000256" key="10">
    <source>
        <dbReference type="HAMAP-Rule" id="MF_00463"/>
    </source>
</evidence>
<keyword evidence="11" id="KW-0812">Transmembrane</keyword>
<evidence type="ECO:0000313" key="15">
    <source>
        <dbReference type="Proteomes" id="UP000240974"/>
    </source>
</evidence>
<dbReference type="EC" id="7.-.-.-" evidence="10"/>
<evidence type="ECO:0000259" key="12">
    <source>
        <dbReference type="PROSITE" id="PS51379"/>
    </source>
</evidence>
<comment type="subunit">
    <text evidence="10">The complex is composed of six subunits: RnfA, RnfB, RnfC, RnfD, RnfE and RnfG.</text>
</comment>
<dbReference type="Pfam" id="PF00037">
    <property type="entry name" value="Fer4"/>
    <property type="match status" value="1"/>
</dbReference>
<feature type="binding site" evidence="10">
    <location>
        <position position="175"/>
    </location>
    <ligand>
        <name>[4Fe-4S] cluster</name>
        <dbReference type="ChEBI" id="CHEBI:49883"/>
        <label>3</label>
    </ligand>
</feature>
<evidence type="ECO:0000256" key="5">
    <source>
        <dbReference type="ARBA" id="ARBA00022967"/>
    </source>
</evidence>
<keyword evidence="5 10" id="KW-1278">Translocase</keyword>
<comment type="caution">
    <text evidence="14">The sequence shown here is derived from an EMBL/GenBank/DDBJ whole genome shotgun (WGS) entry which is preliminary data.</text>
</comment>
<comment type="subcellular location">
    <subcellularLocation>
        <location evidence="10">Cell membrane</location>
    </subcellularLocation>
</comment>
<accession>A0A2T3G154</accession>
<dbReference type="InterPro" id="IPR017900">
    <property type="entry name" value="4Fe4S_Fe_S_CS"/>
</dbReference>
<dbReference type="AlphaFoldDB" id="A0A2T3G154"/>
<evidence type="ECO:0000256" key="11">
    <source>
        <dbReference type="SAM" id="Phobius"/>
    </source>
</evidence>
<evidence type="ECO:0000313" key="14">
    <source>
        <dbReference type="EMBL" id="PST41151.1"/>
    </source>
</evidence>
<dbReference type="Pfam" id="PF04060">
    <property type="entry name" value="FeS"/>
    <property type="match status" value="1"/>
</dbReference>
<dbReference type="GO" id="GO:0046872">
    <property type="term" value="F:metal ion binding"/>
    <property type="evidence" value="ECO:0007669"/>
    <property type="project" value="UniProtKB-KW"/>
</dbReference>
<dbReference type="Gene3D" id="1.10.15.40">
    <property type="entry name" value="Electron transport complex subunit B, putative Fe-S cluster"/>
    <property type="match status" value="1"/>
</dbReference>
<feature type="binding site" evidence="10">
    <location>
        <position position="181"/>
    </location>
    <ligand>
        <name>[4Fe-4S] cluster</name>
        <dbReference type="ChEBI" id="CHEBI:49883"/>
        <label>3</label>
    </ligand>
</feature>
<dbReference type="EMBL" id="PYLQ01000008">
    <property type="protein sequence ID" value="PST41151.1"/>
    <property type="molecule type" value="Genomic_DNA"/>
</dbReference>
<feature type="region of interest" description="Hydrophobic" evidence="10">
    <location>
        <begin position="1"/>
        <end position="30"/>
    </location>
</feature>
<feature type="transmembrane region" description="Helical" evidence="11">
    <location>
        <begin position="6"/>
        <end position="26"/>
    </location>
</feature>
<keyword evidence="1 10" id="KW-0813">Transport</keyword>
<dbReference type="InterPro" id="IPR010207">
    <property type="entry name" value="Elect_transpt_cplx_RnfB/RsxB"/>
</dbReference>
<comment type="cofactor">
    <cofactor evidence="10">
        <name>[4Fe-4S] cluster</name>
        <dbReference type="ChEBI" id="CHEBI:49883"/>
    </cofactor>
    <text evidence="10">Binds 3 [4Fe-4S] clusters.</text>
</comment>
<keyword evidence="8 10" id="KW-0411">Iron-sulfur</keyword>
<dbReference type="PROSITE" id="PS00198">
    <property type="entry name" value="4FE4S_FER_1"/>
    <property type="match status" value="3"/>
</dbReference>
<dbReference type="CDD" id="cd10549">
    <property type="entry name" value="MtMvhB_like"/>
    <property type="match status" value="1"/>
</dbReference>
<dbReference type="PROSITE" id="PS51656">
    <property type="entry name" value="4FE4S"/>
    <property type="match status" value="1"/>
</dbReference>
<dbReference type="GO" id="GO:0051539">
    <property type="term" value="F:4 iron, 4 sulfur cluster binding"/>
    <property type="evidence" value="ECO:0007669"/>
    <property type="project" value="UniProtKB-UniRule"/>
</dbReference>
<organism evidence="14 15">
    <name type="scientific">Faecalibacillus intestinalis</name>
    <dbReference type="NCBI Taxonomy" id="1982626"/>
    <lineage>
        <taxon>Bacteria</taxon>
        <taxon>Bacillati</taxon>
        <taxon>Bacillota</taxon>
        <taxon>Erysipelotrichia</taxon>
        <taxon>Erysipelotrichales</taxon>
        <taxon>Coprobacillaceae</taxon>
        <taxon>Faecalibacillus</taxon>
    </lineage>
</organism>
<evidence type="ECO:0000256" key="1">
    <source>
        <dbReference type="ARBA" id="ARBA00022448"/>
    </source>
</evidence>
<name>A0A2T3G154_9FIRM</name>
<dbReference type="Pfam" id="PF13187">
    <property type="entry name" value="Fer4_9"/>
    <property type="match status" value="1"/>
</dbReference>
<keyword evidence="7 10" id="KW-0408">Iron</keyword>
<protein>
    <recommendedName>
        <fullName evidence="10">Ion-translocating oxidoreductase complex subunit B</fullName>
        <ecNumber evidence="10">7.-.-.-</ecNumber>
    </recommendedName>
    <alternativeName>
        <fullName evidence="10">Rnf electron transport complex subunit B</fullName>
    </alternativeName>
</protein>
<comment type="function">
    <text evidence="10">Part of a membrane-bound complex that couples electron transfer with translocation of ions across the membrane.</text>
</comment>
<dbReference type="InterPro" id="IPR017896">
    <property type="entry name" value="4Fe4S_Fe-S-bd"/>
</dbReference>
<evidence type="ECO:0000256" key="7">
    <source>
        <dbReference type="ARBA" id="ARBA00023004"/>
    </source>
</evidence>
<keyword evidence="3 10" id="KW-0479">Metal-binding</keyword>
<dbReference type="PANTHER" id="PTHR43560:SF1">
    <property type="entry name" value="ION-TRANSLOCATING OXIDOREDUCTASE COMPLEX SUBUNIT B"/>
    <property type="match status" value="1"/>
</dbReference>
<dbReference type="PANTHER" id="PTHR43560">
    <property type="entry name" value="ION-TRANSLOCATING OXIDOREDUCTASE COMPLEX SUBUNIT B"/>
    <property type="match status" value="1"/>
</dbReference>
<evidence type="ECO:0000256" key="8">
    <source>
        <dbReference type="ARBA" id="ARBA00023014"/>
    </source>
</evidence>
<keyword evidence="6 10" id="KW-0249">Electron transport</keyword>
<feature type="binding site" evidence="10">
    <location>
        <position position="156"/>
    </location>
    <ligand>
        <name>[4Fe-4S] cluster</name>
        <dbReference type="ChEBI" id="CHEBI:49883"/>
        <label>3</label>
    </ligand>
</feature>
<comment type="caution">
    <text evidence="10">Lacks conserved residue(s) required for the propagation of feature annotation.</text>
</comment>
<evidence type="ECO:0000256" key="3">
    <source>
        <dbReference type="ARBA" id="ARBA00022723"/>
    </source>
</evidence>
<dbReference type="Gene3D" id="3.30.70.20">
    <property type="match status" value="2"/>
</dbReference>
<evidence type="ECO:0000256" key="6">
    <source>
        <dbReference type="ARBA" id="ARBA00022982"/>
    </source>
</evidence>
<dbReference type="HAMAP" id="MF_00463">
    <property type="entry name" value="RsxB_RnfB"/>
    <property type="match status" value="1"/>
</dbReference>
<feature type="binding site" evidence="10">
    <location>
        <position position="61"/>
    </location>
    <ligand>
        <name>[4Fe-4S] cluster</name>
        <dbReference type="ChEBI" id="CHEBI:49883"/>
        <label>1</label>
    </ligand>
</feature>
<dbReference type="PROSITE" id="PS51379">
    <property type="entry name" value="4FE4S_FER_2"/>
    <property type="match status" value="3"/>
</dbReference>
<feature type="binding site" evidence="10">
    <location>
        <position position="152"/>
    </location>
    <ligand>
        <name>[4Fe-4S] cluster</name>
        <dbReference type="ChEBI" id="CHEBI:49883"/>
        <label>2</label>
    </ligand>
</feature>
<dbReference type="InterPro" id="IPR050395">
    <property type="entry name" value="4Fe4S_Ferredoxin_RnfB"/>
</dbReference>
<evidence type="ECO:0000256" key="9">
    <source>
        <dbReference type="ARBA" id="ARBA00023136"/>
    </source>
</evidence>
<feature type="binding site" evidence="10">
    <location>
        <position position="56"/>
    </location>
    <ligand>
        <name>[4Fe-4S] cluster</name>
        <dbReference type="ChEBI" id="CHEBI:49883"/>
        <label>1</label>
    </ligand>
</feature>
<dbReference type="Proteomes" id="UP000240974">
    <property type="component" value="Unassembled WGS sequence"/>
</dbReference>
<feature type="binding site" evidence="10">
    <location>
        <position position="185"/>
    </location>
    <ligand>
        <name>[4Fe-4S] cluster</name>
        <dbReference type="ChEBI" id="CHEBI:49883"/>
        <label>2</label>
    </ligand>
</feature>
<sequence>MNLGGMHMIISILVVGIIGLLIGILLSLASIKFEVKVDENEEKIRAVLPGNNCGACGYPGCDGLACAIAKKEAPINQCPVGGEEVAKKIGEIMHLEVENHVHLVAYVKCKGTCDQIQTQYQYDGIHDCLSAAIVPGSGDKKCRFSCIGYGSCVKACAFDAIHIIDGIAQVDQDKCKSCQKCMDVCPQHLIEMVPYEANSHVRCNSHDKGAIVNKNCKAGCLGCMLCTKVCPTQAITVDDFLAHIDYTKCIHCGKCKEKCPRKIIE</sequence>
<keyword evidence="9 10" id="KW-0472">Membrane</keyword>
<feature type="domain" description="4Fe-4S ferredoxin-type" evidence="12">
    <location>
        <begin position="242"/>
        <end position="265"/>
    </location>
</feature>
<keyword evidence="2 10" id="KW-0004">4Fe-4S</keyword>
<keyword evidence="4 10" id="KW-0677">Repeat</keyword>
<dbReference type="NCBIfam" id="TIGR01944">
    <property type="entry name" value="rnfB"/>
    <property type="match status" value="1"/>
</dbReference>
<dbReference type="GO" id="GO:0005886">
    <property type="term" value="C:plasma membrane"/>
    <property type="evidence" value="ECO:0007669"/>
    <property type="project" value="UniProtKB-SubCell"/>
</dbReference>
<feature type="binding site" evidence="10">
    <location>
        <position position="78"/>
    </location>
    <ligand>
        <name>[4Fe-4S] cluster</name>
        <dbReference type="ChEBI" id="CHEBI:49883"/>
        <label>1</label>
    </ligand>
</feature>
<feature type="domain" description="4Fe-4S" evidence="13">
    <location>
        <begin position="36"/>
        <end position="95"/>
    </location>
</feature>
<dbReference type="GO" id="GO:0009055">
    <property type="term" value="F:electron transfer activity"/>
    <property type="evidence" value="ECO:0007669"/>
    <property type="project" value="InterPro"/>
</dbReference>
<keyword evidence="15" id="KW-1185">Reference proteome</keyword>
<keyword evidence="10" id="KW-1003">Cell membrane</keyword>
<evidence type="ECO:0000256" key="2">
    <source>
        <dbReference type="ARBA" id="ARBA00022485"/>
    </source>
</evidence>
<reference evidence="14 15" key="1">
    <citation type="journal article" date="2019" name="Int. J. Syst. Evol. Microbiol.">
        <title>Faecalibacillus intestinalis gen. nov., sp. nov. and Faecalibacillus faecis sp. nov., isolated from human faeces.</title>
        <authorList>
            <person name="Seo B."/>
            <person name="Jeon K."/>
            <person name="Baek I."/>
            <person name="Lee Y.M."/>
            <person name="Baek K."/>
            <person name="Ko G."/>
        </authorList>
    </citation>
    <scope>NUCLEOTIDE SEQUENCE [LARGE SCALE GENOMIC DNA]</scope>
    <source>
        <strain evidence="14 15">SNUG30099</strain>
    </source>
</reference>
<feature type="binding site" evidence="10">
    <location>
        <position position="142"/>
    </location>
    <ligand>
        <name>[4Fe-4S] cluster</name>
        <dbReference type="ChEBI" id="CHEBI:49883"/>
        <label>2</label>
    </ligand>
</feature>
<dbReference type="InterPro" id="IPR007202">
    <property type="entry name" value="4Fe-4S_dom"/>
</dbReference>
<proteinExistence type="inferred from homology"/>
<dbReference type="GO" id="GO:0022900">
    <property type="term" value="P:electron transport chain"/>
    <property type="evidence" value="ECO:0007669"/>
    <property type="project" value="UniProtKB-UniRule"/>
</dbReference>
<gene>
    <name evidence="10" type="primary">rnfB</name>
    <name evidence="14" type="ORF">C7U54_07225</name>
</gene>
<evidence type="ECO:0000259" key="13">
    <source>
        <dbReference type="PROSITE" id="PS51656"/>
    </source>
</evidence>